<accession>A0A1C1YRS3</accession>
<dbReference type="SUPFAM" id="SSF53335">
    <property type="entry name" value="S-adenosyl-L-methionine-dependent methyltransferases"/>
    <property type="match status" value="1"/>
</dbReference>
<gene>
    <name evidence="2" type="ORF">AWJ14_19175</name>
</gene>
<dbReference type="AlphaFoldDB" id="A0A1C1YRS3"/>
<dbReference type="InterPro" id="IPR029063">
    <property type="entry name" value="SAM-dependent_MTases_sf"/>
</dbReference>
<feature type="domain" description="DOT1" evidence="1">
    <location>
        <begin position="11"/>
        <end position="87"/>
    </location>
</feature>
<dbReference type="Pfam" id="PF08123">
    <property type="entry name" value="DOT1"/>
    <property type="match status" value="1"/>
</dbReference>
<dbReference type="CDD" id="cd02440">
    <property type="entry name" value="AdoMet_MTases"/>
    <property type="match status" value="1"/>
</dbReference>
<organism evidence="2 3">
    <name type="scientific">Hoeflea olei</name>
    <dbReference type="NCBI Taxonomy" id="1480615"/>
    <lineage>
        <taxon>Bacteria</taxon>
        <taxon>Pseudomonadati</taxon>
        <taxon>Pseudomonadota</taxon>
        <taxon>Alphaproteobacteria</taxon>
        <taxon>Hyphomicrobiales</taxon>
        <taxon>Rhizobiaceae</taxon>
        <taxon>Hoeflea</taxon>
    </lineage>
</organism>
<evidence type="ECO:0000259" key="1">
    <source>
        <dbReference type="Pfam" id="PF08123"/>
    </source>
</evidence>
<sequence>MDEVSLTELSALHAIYGVSNYVYEGTTLEETREILACAGLVPHSVFCDIGAGYGAVVLYGAALCPCGFIAVEAVGRRAAHIARVARRLGLDRVRVVEADADAVDLTRVTHVYLNNPFLGRTASAFPERLARRATPGCRVIALNNIVADFRRSGRYREIETEARLPSYRFGVFELGR</sequence>
<name>A0A1C1YRS3_9HYPH</name>
<keyword evidence="3" id="KW-1185">Reference proteome</keyword>
<protein>
    <recommendedName>
        <fullName evidence="1">DOT1 domain-containing protein</fullName>
    </recommendedName>
</protein>
<evidence type="ECO:0000313" key="3">
    <source>
        <dbReference type="Proteomes" id="UP000094795"/>
    </source>
</evidence>
<dbReference type="EMBL" id="LQZT01000042">
    <property type="protein sequence ID" value="OCW56219.1"/>
    <property type="molecule type" value="Genomic_DNA"/>
</dbReference>
<proteinExistence type="predicted"/>
<evidence type="ECO:0000313" key="2">
    <source>
        <dbReference type="EMBL" id="OCW56219.1"/>
    </source>
</evidence>
<dbReference type="Proteomes" id="UP000094795">
    <property type="component" value="Unassembled WGS sequence"/>
</dbReference>
<reference evidence="2 3" key="1">
    <citation type="submission" date="2015-12" db="EMBL/GenBank/DDBJ databases">
        <authorList>
            <person name="Shamseldin A."/>
            <person name="Moawad H."/>
            <person name="Abd El-Rahim W.M."/>
            <person name="Sadowsky M.J."/>
        </authorList>
    </citation>
    <scope>NUCLEOTIDE SEQUENCE [LARGE SCALE GENOMIC DNA]</scope>
    <source>
        <strain evidence="2 3">JC234</strain>
    </source>
</reference>
<dbReference type="InterPro" id="IPR025789">
    <property type="entry name" value="DOT1_dom"/>
</dbReference>
<dbReference type="Gene3D" id="3.40.50.150">
    <property type="entry name" value="Vaccinia Virus protein VP39"/>
    <property type="match status" value="1"/>
</dbReference>
<dbReference type="RefSeq" id="WP_066181999.1">
    <property type="nucleotide sequence ID" value="NZ_LQZT01000042.1"/>
</dbReference>
<dbReference type="GO" id="GO:0031151">
    <property type="term" value="F:histone H3K79 methyltransferase activity"/>
    <property type="evidence" value="ECO:0007669"/>
    <property type="project" value="InterPro"/>
</dbReference>
<comment type="caution">
    <text evidence="2">The sequence shown here is derived from an EMBL/GenBank/DDBJ whole genome shotgun (WGS) entry which is preliminary data.</text>
</comment>